<feature type="compositionally biased region" description="Gly residues" evidence="6">
    <location>
        <begin position="1"/>
        <end position="11"/>
    </location>
</feature>
<dbReference type="Proteomes" id="UP000479710">
    <property type="component" value="Unassembled WGS sequence"/>
</dbReference>
<feature type="transmembrane region" description="Helical" evidence="7">
    <location>
        <begin position="263"/>
        <end position="288"/>
    </location>
</feature>
<dbReference type="GO" id="GO:0032472">
    <property type="term" value="P:Golgi calcium ion transport"/>
    <property type="evidence" value="ECO:0007669"/>
    <property type="project" value="TreeGrafter"/>
</dbReference>
<evidence type="ECO:0000313" key="9">
    <source>
        <dbReference type="Proteomes" id="UP000479710"/>
    </source>
</evidence>
<dbReference type="GO" id="GO:0032468">
    <property type="term" value="P:Golgi calcium ion homeostasis"/>
    <property type="evidence" value="ECO:0007669"/>
    <property type="project" value="TreeGrafter"/>
</dbReference>
<dbReference type="Pfam" id="PF01169">
    <property type="entry name" value="GDT1"/>
    <property type="match status" value="2"/>
</dbReference>
<dbReference type="GO" id="GO:0009535">
    <property type="term" value="C:chloroplast thylakoid membrane"/>
    <property type="evidence" value="ECO:0007669"/>
    <property type="project" value="TreeGrafter"/>
</dbReference>
<dbReference type="GO" id="GO:0005794">
    <property type="term" value="C:Golgi apparatus"/>
    <property type="evidence" value="ECO:0007669"/>
    <property type="project" value="TreeGrafter"/>
</dbReference>
<evidence type="ECO:0000256" key="2">
    <source>
        <dbReference type="ARBA" id="ARBA00009190"/>
    </source>
</evidence>
<protein>
    <recommendedName>
        <fullName evidence="10">GDT1 family protein</fullName>
    </recommendedName>
</protein>
<reference evidence="8 9" key="1">
    <citation type="submission" date="2019-11" db="EMBL/GenBank/DDBJ databases">
        <title>Whole genome sequence of Oryza granulata.</title>
        <authorList>
            <person name="Li W."/>
        </authorList>
    </citation>
    <scope>NUCLEOTIDE SEQUENCE [LARGE SCALE GENOMIC DNA]</scope>
    <source>
        <strain evidence="9">cv. Menghai</strain>
        <tissue evidence="8">Leaf</tissue>
    </source>
</reference>
<comment type="similarity">
    <text evidence="2">Belongs to the GDT1 family.</text>
</comment>
<feature type="transmembrane region" description="Helical" evidence="7">
    <location>
        <begin position="423"/>
        <end position="444"/>
    </location>
</feature>
<feature type="compositionally biased region" description="Basic residues" evidence="6">
    <location>
        <begin position="84"/>
        <end position="93"/>
    </location>
</feature>
<sequence length="446" mass="46030">MAALCRGGGGAVQEWRRQIGLQGGGGFRKGAAPRRRGSGGARGGAARGEQGGSAGPAEETPGRRLSTSNGRDDAALLPLPVSRLRSHRHHRSRGAMVSAASSTCCCSCRSTVFASSMPHYRTTRAPRPSLRPPPLGPRHARLTGRSVVRCLPKWGSEKLPAPGAYEKEKGPEPGSRGRGGIAWPLDASCGFAFAAVAGVLMLQGSQQALAGTHFMGLQPADVLGDLGDISTGFASAFLLIFFSELGDRTFFIAALLAARNSGAVIFLGTFGALAVMTIVSVVLGRAFHYVDGIIPFSFGGTDFPVDDFLAACLLVYYGVTTLLDAASGDEEKMNEEQEEAELAVSKFLGNGAGIMSAASTVASTFVLVFIAEWGDKSFFSTIALAAASSPLGVIAGSLAGHALATLIAVLGGSLLGTFLSEKIIAYIGGSLFLAFAAVTLVEIVSS</sequence>
<evidence type="ECO:0000256" key="6">
    <source>
        <dbReference type="SAM" id="MobiDB-lite"/>
    </source>
</evidence>
<keyword evidence="3 7" id="KW-0812">Transmembrane</keyword>
<dbReference type="EMBL" id="SPHZ02000005">
    <property type="protein sequence ID" value="KAF0917047.1"/>
    <property type="molecule type" value="Genomic_DNA"/>
</dbReference>
<gene>
    <name evidence="8" type="ORF">E2562_016346</name>
</gene>
<keyword evidence="5 7" id="KW-0472">Membrane</keyword>
<evidence type="ECO:0000256" key="4">
    <source>
        <dbReference type="ARBA" id="ARBA00022989"/>
    </source>
</evidence>
<keyword evidence="4 7" id="KW-1133">Transmembrane helix</keyword>
<dbReference type="PANTHER" id="PTHR12608:SF6">
    <property type="entry name" value="PROTEIN PAM71, CHLOROPLASTIC"/>
    <property type="match status" value="1"/>
</dbReference>
<feature type="transmembrane region" description="Helical" evidence="7">
    <location>
        <begin position="391"/>
        <end position="411"/>
    </location>
</feature>
<feature type="compositionally biased region" description="Gly residues" evidence="6">
    <location>
        <begin position="38"/>
        <end position="54"/>
    </location>
</feature>
<evidence type="ECO:0000256" key="5">
    <source>
        <dbReference type="ARBA" id="ARBA00023136"/>
    </source>
</evidence>
<evidence type="ECO:0000256" key="7">
    <source>
        <dbReference type="SAM" id="Phobius"/>
    </source>
</evidence>
<dbReference type="AlphaFoldDB" id="A0A6G1DX59"/>
<evidence type="ECO:0000313" key="8">
    <source>
        <dbReference type="EMBL" id="KAF0917047.1"/>
    </source>
</evidence>
<dbReference type="InterPro" id="IPR001727">
    <property type="entry name" value="GDT1-like"/>
</dbReference>
<proteinExistence type="inferred from homology"/>
<keyword evidence="9" id="KW-1185">Reference proteome</keyword>
<evidence type="ECO:0000256" key="1">
    <source>
        <dbReference type="ARBA" id="ARBA00004141"/>
    </source>
</evidence>
<dbReference type="GO" id="GO:0015085">
    <property type="term" value="F:calcium ion transmembrane transporter activity"/>
    <property type="evidence" value="ECO:0007669"/>
    <property type="project" value="TreeGrafter"/>
</dbReference>
<comment type="subcellular location">
    <subcellularLocation>
        <location evidence="1">Membrane</location>
        <topology evidence="1">Multi-pass membrane protein</topology>
    </subcellularLocation>
</comment>
<comment type="caution">
    <text evidence="8">The sequence shown here is derived from an EMBL/GenBank/DDBJ whole genome shotgun (WGS) entry which is preliminary data.</text>
</comment>
<dbReference type="GO" id="GO:0005384">
    <property type="term" value="F:manganese ion transmembrane transporter activity"/>
    <property type="evidence" value="ECO:0007669"/>
    <property type="project" value="TreeGrafter"/>
</dbReference>
<dbReference type="OrthoDB" id="442680at2759"/>
<accession>A0A6G1DX59</accession>
<feature type="transmembrane region" description="Helical" evidence="7">
    <location>
        <begin position="347"/>
        <end position="371"/>
    </location>
</feature>
<organism evidence="8 9">
    <name type="scientific">Oryza meyeriana var. granulata</name>
    <dbReference type="NCBI Taxonomy" id="110450"/>
    <lineage>
        <taxon>Eukaryota</taxon>
        <taxon>Viridiplantae</taxon>
        <taxon>Streptophyta</taxon>
        <taxon>Embryophyta</taxon>
        <taxon>Tracheophyta</taxon>
        <taxon>Spermatophyta</taxon>
        <taxon>Magnoliopsida</taxon>
        <taxon>Liliopsida</taxon>
        <taxon>Poales</taxon>
        <taxon>Poaceae</taxon>
        <taxon>BOP clade</taxon>
        <taxon>Oryzoideae</taxon>
        <taxon>Oryzeae</taxon>
        <taxon>Oryzinae</taxon>
        <taxon>Oryza</taxon>
        <taxon>Oryza meyeriana</taxon>
    </lineage>
</organism>
<evidence type="ECO:0000256" key="3">
    <source>
        <dbReference type="ARBA" id="ARBA00022692"/>
    </source>
</evidence>
<feature type="region of interest" description="Disordered" evidence="6">
    <location>
        <begin position="1"/>
        <end position="94"/>
    </location>
</feature>
<evidence type="ECO:0008006" key="10">
    <source>
        <dbReference type="Google" id="ProtNLM"/>
    </source>
</evidence>
<dbReference type="PANTHER" id="PTHR12608">
    <property type="entry name" value="TRANSMEMBRANE PROTEIN HTP-1 RELATED"/>
    <property type="match status" value="1"/>
</dbReference>
<name>A0A6G1DX59_9ORYZ</name>